<dbReference type="GO" id="GO:0034755">
    <property type="term" value="P:iron ion transmembrane transport"/>
    <property type="evidence" value="ECO:0007669"/>
    <property type="project" value="TreeGrafter"/>
</dbReference>
<name>A0A220U3I8_9BACI</name>
<evidence type="ECO:0000256" key="4">
    <source>
        <dbReference type="ARBA" id="ARBA00023136"/>
    </source>
</evidence>
<dbReference type="Proteomes" id="UP000198312">
    <property type="component" value="Chromosome"/>
</dbReference>
<comment type="subcellular location">
    <subcellularLocation>
        <location evidence="1">Membrane</location>
        <topology evidence="1">Multi-pass membrane protein</topology>
    </subcellularLocation>
</comment>
<dbReference type="InterPro" id="IPR001046">
    <property type="entry name" value="NRAMP_fam"/>
</dbReference>
<evidence type="ECO:0000256" key="3">
    <source>
        <dbReference type="ARBA" id="ARBA00022989"/>
    </source>
</evidence>
<dbReference type="GO" id="GO:0015086">
    <property type="term" value="F:cadmium ion transmembrane transporter activity"/>
    <property type="evidence" value="ECO:0007669"/>
    <property type="project" value="TreeGrafter"/>
</dbReference>
<dbReference type="OrthoDB" id="9787548at2"/>
<evidence type="ECO:0000256" key="1">
    <source>
        <dbReference type="ARBA" id="ARBA00004141"/>
    </source>
</evidence>
<feature type="transmembrane region" description="Helical" evidence="6">
    <location>
        <begin position="165"/>
        <end position="184"/>
    </location>
</feature>
<feature type="transmembrane region" description="Helical" evidence="6">
    <location>
        <begin position="370"/>
        <end position="393"/>
    </location>
</feature>
<feature type="transmembrane region" description="Helical" evidence="6">
    <location>
        <begin position="136"/>
        <end position="153"/>
    </location>
</feature>
<feature type="transmembrane region" description="Helical" evidence="6">
    <location>
        <begin position="346"/>
        <end position="364"/>
    </location>
</feature>
<reference evidence="7 8" key="1">
    <citation type="submission" date="2017-07" db="EMBL/GenBank/DDBJ databases">
        <title>Virgibacillus sp. LM2416.</title>
        <authorList>
            <person name="Tak E.J."/>
            <person name="Bae J.-W."/>
        </authorList>
    </citation>
    <scope>NUCLEOTIDE SEQUENCE [LARGE SCALE GENOMIC DNA]</scope>
    <source>
        <strain evidence="7 8">LM2416</strain>
    </source>
</reference>
<dbReference type="AlphaFoldDB" id="A0A220U3I8"/>
<dbReference type="GO" id="GO:0005384">
    <property type="term" value="F:manganese ion transmembrane transporter activity"/>
    <property type="evidence" value="ECO:0007669"/>
    <property type="project" value="TreeGrafter"/>
</dbReference>
<sequence>MKVEEKIERLEPQGTPNNPPNNLKGKLKFVGPGFVVAATGVGAGDFVMASIAGTSFGLTLLWVIVVGAFIKFVLTEGIGRWYLASGKTILEGWHLAGWWATIYFGAYLVLMGLIYGSAITGTCAMIMVAMFPGTSFSLWAISSGIAGFLLVWFGRYQILEGLMKILIGIMFVSIIGSAIIILANAGSVEYGIVPSIPEGSFFKILGILGGVGASITLTSYSYWIYAKGWRNRQWMSIMKLDVSVAYIVTGMFAISVMIIAAELLFGSGVTISGNDGLVGLADAYGERFGNIARWIFLIGVWGAIFTSIVGPWHGMSYLFTDFVRIVKNKGRKAPGKEKPITEKDTAFRFYLFWITFPPMLLLLFKQPVAIVLIYGALGAAFMPILAAVLLFLLNSKQIDKADRNTKVKNTIFGLIILLYLYLGGSELFEMIFG</sequence>
<evidence type="ECO:0000256" key="2">
    <source>
        <dbReference type="ARBA" id="ARBA00022692"/>
    </source>
</evidence>
<feature type="transmembrane region" description="Helical" evidence="6">
    <location>
        <begin position="29"/>
        <end position="49"/>
    </location>
</feature>
<protein>
    <submittedName>
        <fullName evidence="7">Iron transporter</fullName>
    </submittedName>
</protein>
<evidence type="ECO:0000256" key="6">
    <source>
        <dbReference type="SAM" id="Phobius"/>
    </source>
</evidence>
<organism evidence="7 8">
    <name type="scientific">Virgibacillus phasianinus</name>
    <dbReference type="NCBI Taxonomy" id="2017483"/>
    <lineage>
        <taxon>Bacteria</taxon>
        <taxon>Bacillati</taxon>
        <taxon>Bacillota</taxon>
        <taxon>Bacilli</taxon>
        <taxon>Bacillales</taxon>
        <taxon>Bacillaceae</taxon>
        <taxon>Virgibacillus</taxon>
    </lineage>
</organism>
<dbReference type="PANTHER" id="PTHR11706">
    <property type="entry name" value="SOLUTE CARRIER PROTEIN FAMILY 11 MEMBER"/>
    <property type="match status" value="1"/>
</dbReference>
<feature type="transmembrane region" description="Helical" evidence="6">
    <location>
        <begin position="55"/>
        <end position="74"/>
    </location>
</feature>
<dbReference type="GO" id="GO:0005886">
    <property type="term" value="C:plasma membrane"/>
    <property type="evidence" value="ECO:0007669"/>
    <property type="project" value="TreeGrafter"/>
</dbReference>
<accession>A0A220U3I8</accession>
<feature type="region of interest" description="Disordered" evidence="5">
    <location>
        <begin position="1"/>
        <end position="23"/>
    </location>
</feature>
<evidence type="ECO:0000313" key="7">
    <source>
        <dbReference type="EMBL" id="ASK62391.1"/>
    </source>
</evidence>
<feature type="transmembrane region" description="Helical" evidence="6">
    <location>
        <begin position="291"/>
        <end position="312"/>
    </location>
</feature>
<dbReference type="KEGG" id="vil:CFK37_09595"/>
<feature type="transmembrane region" description="Helical" evidence="6">
    <location>
        <begin position="204"/>
        <end position="223"/>
    </location>
</feature>
<feature type="transmembrane region" description="Helical" evidence="6">
    <location>
        <begin position="244"/>
        <end position="271"/>
    </location>
</feature>
<feature type="transmembrane region" description="Helical" evidence="6">
    <location>
        <begin position="405"/>
        <end position="422"/>
    </location>
</feature>
<evidence type="ECO:0000313" key="8">
    <source>
        <dbReference type="Proteomes" id="UP000198312"/>
    </source>
</evidence>
<feature type="compositionally biased region" description="Basic and acidic residues" evidence="5">
    <location>
        <begin position="1"/>
        <end position="11"/>
    </location>
</feature>
<dbReference type="EMBL" id="CP022315">
    <property type="protein sequence ID" value="ASK62391.1"/>
    <property type="molecule type" value="Genomic_DNA"/>
</dbReference>
<gene>
    <name evidence="7" type="ORF">CFK37_09595</name>
</gene>
<feature type="transmembrane region" description="Helical" evidence="6">
    <location>
        <begin position="95"/>
        <end position="116"/>
    </location>
</feature>
<dbReference type="Pfam" id="PF01566">
    <property type="entry name" value="Nramp"/>
    <property type="match status" value="1"/>
</dbReference>
<keyword evidence="4 6" id="KW-0472">Membrane</keyword>
<evidence type="ECO:0000256" key="5">
    <source>
        <dbReference type="SAM" id="MobiDB-lite"/>
    </source>
</evidence>
<keyword evidence="8" id="KW-1185">Reference proteome</keyword>
<keyword evidence="3 6" id="KW-1133">Transmembrane helix</keyword>
<dbReference type="PANTHER" id="PTHR11706:SF3">
    <property type="entry name" value="METAL ION TRANSPORT PROTEIN"/>
    <property type="match status" value="1"/>
</dbReference>
<dbReference type="NCBIfam" id="NF037982">
    <property type="entry name" value="Nramp_1"/>
    <property type="match status" value="2"/>
</dbReference>
<keyword evidence="2 6" id="KW-0812">Transmembrane</keyword>
<proteinExistence type="predicted"/>